<feature type="compositionally biased region" description="Low complexity" evidence="1">
    <location>
        <begin position="17"/>
        <end position="26"/>
    </location>
</feature>
<sequence>MGKVKEPAAERPRRDQQPATQQGHQQGFPPSSSLASQVERNQQGGFKIIMPTRGLEDADWCIVEQGVKRTFL</sequence>
<evidence type="ECO:0000256" key="1">
    <source>
        <dbReference type="SAM" id="MobiDB-lite"/>
    </source>
</evidence>
<organism evidence="2 3">
    <name type="scientific">Alligator mississippiensis</name>
    <name type="common">American alligator</name>
    <dbReference type="NCBI Taxonomy" id="8496"/>
    <lineage>
        <taxon>Eukaryota</taxon>
        <taxon>Metazoa</taxon>
        <taxon>Chordata</taxon>
        <taxon>Craniata</taxon>
        <taxon>Vertebrata</taxon>
        <taxon>Euteleostomi</taxon>
        <taxon>Archelosauria</taxon>
        <taxon>Archosauria</taxon>
        <taxon>Crocodylia</taxon>
        <taxon>Alligatoridae</taxon>
        <taxon>Alligatorinae</taxon>
        <taxon>Alligator</taxon>
    </lineage>
</organism>
<feature type="compositionally biased region" description="Basic and acidic residues" evidence="1">
    <location>
        <begin position="1"/>
        <end position="16"/>
    </location>
</feature>
<evidence type="ECO:0000313" key="2">
    <source>
        <dbReference type="EMBL" id="KYO37756.1"/>
    </source>
</evidence>
<keyword evidence="3" id="KW-1185">Reference proteome</keyword>
<comment type="caution">
    <text evidence="2">The sequence shown here is derived from an EMBL/GenBank/DDBJ whole genome shotgun (WGS) entry which is preliminary data.</text>
</comment>
<proteinExistence type="predicted"/>
<dbReference type="Proteomes" id="UP000050525">
    <property type="component" value="Unassembled WGS sequence"/>
</dbReference>
<gene>
    <name evidence="2" type="ORF">Y1Q_0022042</name>
</gene>
<accession>A0A151NLQ9</accession>
<reference evidence="2 3" key="1">
    <citation type="journal article" date="2012" name="Genome Biol.">
        <title>Sequencing three crocodilian genomes to illuminate the evolution of archosaurs and amniotes.</title>
        <authorList>
            <person name="St John J.A."/>
            <person name="Braun E.L."/>
            <person name="Isberg S.R."/>
            <person name="Miles L.G."/>
            <person name="Chong A.Y."/>
            <person name="Gongora J."/>
            <person name="Dalzell P."/>
            <person name="Moran C."/>
            <person name="Bed'hom B."/>
            <person name="Abzhanov A."/>
            <person name="Burgess S.C."/>
            <person name="Cooksey A.M."/>
            <person name="Castoe T.A."/>
            <person name="Crawford N.G."/>
            <person name="Densmore L.D."/>
            <person name="Drew J.C."/>
            <person name="Edwards S.V."/>
            <person name="Faircloth B.C."/>
            <person name="Fujita M.K."/>
            <person name="Greenwold M.J."/>
            <person name="Hoffmann F.G."/>
            <person name="Howard J.M."/>
            <person name="Iguchi T."/>
            <person name="Janes D.E."/>
            <person name="Khan S.Y."/>
            <person name="Kohno S."/>
            <person name="de Koning A.J."/>
            <person name="Lance S.L."/>
            <person name="McCarthy F.M."/>
            <person name="McCormack J.E."/>
            <person name="Merchant M.E."/>
            <person name="Peterson D.G."/>
            <person name="Pollock D.D."/>
            <person name="Pourmand N."/>
            <person name="Raney B.J."/>
            <person name="Roessler K.A."/>
            <person name="Sanford J.R."/>
            <person name="Sawyer R.H."/>
            <person name="Schmidt C.J."/>
            <person name="Triplett E.W."/>
            <person name="Tuberville T.D."/>
            <person name="Venegas-Anaya M."/>
            <person name="Howard J.T."/>
            <person name="Jarvis E.D."/>
            <person name="Guillette L.J.Jr."/>
            <person name="Glenn T.C."/>
            <person name="Green R.E."/>
            <person name="Ray D.A."/>
        </authorList>
    </citation>
    <scope>NUCLEOTIDE SEQUENCE [LARGE SCALE GENOMIC DNA]</scope>
    <source>
        <strain evidence="2">KSC_2009_1</strain>
    </source>
</reference>
<feature type="compositionally biased region" description="Polar residues" evidence="1">
    <location>
        <begin position="28"/>
        <end position="44"/>
    </location>
</feature>
<protein>
    <submittedName>
        <fullName evidence="2">Uncharacterized protein</fullName>
    </submittedName>
</protein>
<dbReference type="EMBL" id="AKHW03002600">
    <property type="protein sequence ID" value="KYO37756.1"/>
    <property type="molecule type" value="Genomic_DNA"/>
</dbReference>
<dbReference type="AlphaFoldDB" id="A0A151NLQ9"/>
<feature type="region of interest" description="Disordered" evidence="1">
    <location>
        <begin position="1"/>
        <end position="45"/>
    </location>
</feature>
<evidence type="ECO:0000313" key="3">
    <source>
        <dbReference type="Proteomes" id="UP000050525"/>
    </source>
</evidence>
<name>A0A151NLQ9_ALLMI</name>